<dbReference type="RefSeq" id="WP_136136486.1">
    <property type="nucleotide sequence ID" value="NZ_SDGV01000011.1"/>
</dbReference>
<accession>A0A4S3B915</accession>
<dbReference type="EMBL" id="SDGV01000011">
    <property type="protein sequence ID" value="THB61475.1"/>
    <property type="molecule type" value="Genomic_DNA"/>
</dbReference>
<proteinExistence type="predicted"/>
<dbReference type="SMART" id="SM00257">
    <property type="entry name" value="LysM"/>
    <property type="match status" value="1"/>
</dbReference>
<dbReference type="Proteomes" id="UP000310506">
    <property type="component" value="Unassembled WGS sequence"/>
</dbReference>
<dbReference type="Gene3D" id="3.10.350.10">
    <property type="entry name" value="LysM domain"/>
    <property type="match status" value="1"/>
</dbReference>
<keyword evidence="2" id="KW-0812">Transmembrane</keyword>
<keyword evidence="5" id="KW-1185">Reference proteome</keyword>
<evidence type="ECO:0000259" key="3">
    <source>
        <dbReference type="PROSITE" id="PS51782"/>
    </source>
</evidence>
<dbReference type="CDD" id="cd00118">
    <property type="entry name" value="LysM"/>
    <property type="match status" value="1"/>
</dbReference>
<feature type="compositionally biased region" description="Basic and acidic residues" evidence="1">
    <location>
        <begin position="1"/>
        <end position="23"/>
    </location>
</feature>
<dbReference type="AlphaFoldDB" id="A0A4S3B915"/>
<protein>
    <submittedName>
        <fullName evidence="4">LysM peptidoglycan-binding domain-containing protein</fullName>
    </submittedName>
</protein>
<dbReference type="InterPro" id="IPR036779">
    <property type="entry name" value="LysM_dom_sf"/>
</dbReference>
<evidence type="ECO:0000256" key="1">
    <source>
        <dbReference type="SAM" id="MobiDB-lite"/>
    </source>
</evidence>
<gene>
    <name evidence="4" type="ORF">ESZ54_04460</name>
</gene>
<dbReference type="Pfam" id="PF01476">
    <property type="entry name" value="LysM"/>
    <property type="match status" value="1"/>
</dbReference>
<keyword evidence="2" id="KW-1133">Transmembrane helix</keyword>
<dbReference type="PROSITE" id="PS51782">
    <property type="entry name" value="LYSM"/>
    <property type="match status" value="1"/>
</dbReference>
<feature type="region of interest" description="Disordered" evidence="1">
    <location>
        <begin position="1"/>
        <end position="58"/>
    </location>
</feature>
<name>A0A4S3B915_9ENTE</name>
<feature type="compositionally biased region" description="Low complexity" evidence="1">
    <location>
        <begin position="100"/>
        <end position="143"/>
    </location>
</feature>
<reference evidence="4 5" key="1">
    <citation type="submission" date="2019-01" db="EMBL/GenBank/DDBJ databases">
        <title>Vagococcus silagei sp. nov. isolated from brewer's grain.</title>
        <authorList>
            <person name="Guu J.-R."/>
        </authorList>
    </citation>
    <scope>NUCLEOTIDE SEQUENCE [LARGE SCALE GENOMIC DNA]</scope>
    <source>
        <strain evidence="4 5">2B-2</strain>
    </source>
</reference>
<organism evidence="4 5">
    <name type="scientific">Vagococcus silagei</name>
    <dbReference type="NCBI Taxonomy" id="2508885"/>
    <lineage>
        <taxon>Bacteria</taxon>
        <taxon>Bacillati</taxon>
        <taxon>Bacillota</taxon>
        <taxon>Bacilli</taxon>
        <taxon>Lactobacillales</taxon>
        <taxon>Enterococcaceae</taxon>
        <taxon>Vagococcus</taxon>
    </lineage>
</organism>
<feature type="region of interest" description="Disordered" evidence="1">
    <location>
        <begin position="100"/>
        <end position="185"/>
    </location>
</feature>
<dbReference type="InterPro" id="IPR018392">
    <property type="entry name" value="LysM"/>
</dbReference>
<keyword evidence="2" id="KW-0472">Membrane</keyword>
<feature type="compositionally biased region" description="Acidic residues" evidence="1">
    <location>
        <begin position="27"/>
        <end position="49"/>
    </location>
</feature>
<evidence type="ECO:0000313" key="5">
    <source>
        <dbReference type="Proteomes" id="UP000310506"/>
    </source>
</evidence>
<sequence>MSRKDKDKDEFKKDEELNDKEPWDQPIFDEDEENEYTEDEYTEETEEDSDTTRVRRGKSGGKNWYAISLITLLFLIVIVATFLILYWNVNAKMNTKKPIVESSSVVVESSTTSESTVSSTTESTTTESSSSTTQSTTTESSSTFADVEISQNEVAQQQQQNAANAANANNTNQNPTPAAGTTVNVGEGPNVNLYRIAINNGTTVEALLQLNPGIDSQNLQNGQPIRVK</sequence>
<feature type="domain" description="LysM" evidence="3">
    <location>
        <begin position="181"/>
        <end position="227"/>
    </location>
</feature>
<dbReference type="OrthoDB" id="2199940at2"/>
<evidence type="ECO:0000313" key="4">
    <source>
        <dbReference type="EMBL" id="THB61475.1"/>
    </source>
</evidence>
<evidence type="ECO:0000256" key="2">
    <source>
        <dbReference type="SAM" id="Phobius"/>
    </source>
</evidence>
<comment type="caution">
    <text evidence="4">The sequence shown here is derived from an EMBL/GenBank/DDBJ whole genome shotgun (WGS) entry which is preliminary data.</text>
</comment>
<feature type="compositionally biased region" description="Low complexity" evidence="1">
    <location>
        <begin position="155"/>
        <end position="179"/>
    </location>
</feature>
<feature type="transmembrane region" description="Helical" evidence="2">
    <location>
        <begin position="64"/>
        <end position="87"/>
    </location>
</feature>